<keyword evidence="5" id="KW-1185">Reference proteome</keyword>
<organism evidence="3 5">
    <name type="scientific">Araneus ventricosus</name>
    <name type="common">Orbweaver spider</name>
    <name type="synonym">Epeira ventricosa</name>
    <dbReference type="NCBI Taxonomy" id="182803"/>
    <lineage>
        <taxon>Eukaryota</taxon>
        <taxon>Metazoa</taxon>
        <taxon>Ecdysozoa</taxon>
        <taxon>Arthropoda</taxon>
        <taxon>Chelicerata</taxon>
        <taxon>Arachnida</taxon>
        <taxon>Araneae</taxon>
        <taxon>Araneomorphae</taxon>
        <taxon>Entelegynae</taxon>
        <taxon>Araneoidea</taxon>
        <taxon>Araneidae</taxon>
        <taxon>Araneus</taxon>
    </lineage>
</organism>
<evidence type="ECO:0000313" key="5">
    <source>
        <dbReference type="Proteomes" id="UP000499080"/>
    </source>
</evidence>
<comment type="caution">
    <text evidence="3">The sequence shown here is derived from an EMBL/GenBank/DDBJ whole genome shotgun (WGS) entry which is preliminary data.</text>
</comment>
<dbReference type="EMBL" id="BGPR01014739">
    <property type="protein sequence ID" value="GBN66497.1"/>
    <property type="molecule type" value="Genomic_DNA"/>
</dbReference>
<accession>A0A4Y2QT39</accession>
<dbReference type="Proteomes" id="UP000499080">
    <property type="component" value="Unassembled WGS sequence"/>
</dbReference>
<sequence length="124" mass="14090">MAAGGFPAFPPSETQLWASLPLEILLEGNLTPFIGSRLRTCSGDSLDYIPMEQLKCRFDQHFLKMRQQLSRVFHEDSRGKDSKGIRTTITKILKLHKMCYTKMSCQKPLNIRNFDITIGINSGI</sequence>
<dbReference type="EMBL" id="BGPR01014476">
    <property type="protein sequence ID" value="GBN65372.1"/>
    <property type="molecule type" value="Genomic_DNA"/>
</dbReference>
<proteinExistence type="predicted"/>
<evidence type="ECO:0000313" key="2">
    <source>
        <dbReference type="EMBL" id="GBN65388.1"/>
    </source>
</evidence>
<name>A0A4Y2QT39_ARAVE</name>
<reference evidence="3 5" key="1">
    <citation type="journal article" date="2019" name="Sci. Rep.">
        <title>Orb-weaving spider Araneus ventricosus genome elucidates the spidroin gene catalogue.</title>
        <authorList>
            <person name="Kono N."/>
            <person name="Nakamura H."/>
            <person name="Ohtoshi R."/>
            <person name="Moran D.A.P."/>
            <person name="Shinohara A."/>
            <person name="Yoshida Y."/>
            <person name="Fujiwara M."/>
            <person name="Mori M."/>
            <person name="Tomita M."/>
            <person name="Arakawa K."/>
        </authorList>
    </citation>
    <scope>NUCLEOTIDE SEQUENCE [LARGE SCALE GENOMIC DNA]</scope>
</reference>
<gene>
    <name evidence="4" type="ORF">AVEN_162592_1</name>
    <name evidence="1" type="ORF">AVEN_167013_1</name>
    <name evidence="2" type="ORF">AVEN_177801_1</name>
    <name evidence="3" type="ORF">AVEN_231884_1</name>
</gene>
<dbReference type="EMBL" id="BGPR01014736">
    <property type="protein sequence ID" value="GBN66483.1"/>
    <property type="molecule type" value="Genomic_DNA"/>
</dbReference>
<dbReference type="AlphaFoldDB" id="A0A4Y2QT39"/>
<evidence type="ECO:0000313" key="4">
    <source>
        <dbReference type="EMBL" id="GBN66497.1"/>
    </source>
</evidence>
<dbReference type="EMBL" id="BGPR01014477">
    <property type="protein sequence ID" value="GBN65388.1"/>
    <property type="molecule type" value="Genomic_DNA"/>
</dbReference>
<evidence type="ECO:0000313" key="3">
    <source>
        <dbReference type="EMBL" id="GBN66483.1"/>
    </source>
</evidence>
<evidence type="ECO:0000313" key="1">
    <source>
        <dbReference type="EMBL" id="GBN65372.1"/>
    </source>
</evidence>
<protein>
    <submittedName>
        <fullName evidence="3">Uncharacterized protein</fullName>
    </submittedName>
</protein>